<dbReference type="Proteomes" id="UP001430356">
    <property type="component" value="Unassembled WGS sequence"/>
</dbReference>
<evidence type="ECO:0000313" key="8">
    <source>
        <dbReference type="Proteomes" id="UP001430356"/>
    </source>
</evidence>
<keyword evidence="5" id="KW-0560">Oxidoreductase</keyword>
<dbReference type="GO" id="GO:0050660">
    <property type="term" value="F:flavin adenine dinucleotide binding"/>
    <property type="evidence" value="ECO:0007669"/>
    <property type="project" value="InterPro"/>
</dbReference>
<evidence type="ECO:0000256" key="2">
    <source>
        <dbReference type="ARBA" id="ARBA00022630"/>
    </source>
</evidence>
<keyword evidence="2" id="KW-0285">Flavoprotein</keyword>
<organism evidence="7 8">
    <name type="scientific">Novymonas esmeraldas</name>
    <dbReference type="NCBI Taxonomy" id="1808958"/>
    <lineage>
        <taxon>Eukaryota</taxon>
        <taxon>Discoba</taxon>
        <taxon>Euglenozoa</taxon>
        <taxon>Kinetoplastea</taxon>
        <taxon>Metakinetoplastina</taxon>
        <taxon>Trypanosomatida</taxon>
        <taxon>Trypanosomatidae</taxon>
        <taxon>Novymonas</taxon>
    </lineage>
</organism>
<accession>A0AAW0EQS5</accession>
<dbReference type="Pfam" id="PF00743">
    <property type="entry name" value="FMO-like"/>
    <property type="match status" value="1"/>
</dbReference>
<evidence type="ECO:0000256" key="6">
    <source>
        <dbReference type="SAM" id="MobiDB-lite"/>
    </source>
</evidence>
<keyword evidence="3" id="KW-0274">FAD</keyword>
<feature type="region of interest" description="Disordered" evidence="6">
    <location>
        <begin position="388"/>
        <end position="408"/>
    </location>
</feature>
<dbReference type="SUPFAM" id="SSF51905">
    <property type="entry name" value="FAD/NAD(P)-binding domain"/>
    <property type="match status" value="1"/>
</dbReference>
<keyword evidence="8" id="KW-1185">Reference proteome</keyword>
<feature type="region of interest" description="Disordered" evidence="6">
    <location>
        <begin position="222"/>
        <end position="250"/>
    </location>
</feature>
<reference evidence="7 8" key="1">
    <citation type="journal article" date="2021" name="MBio">
        <title>A New Model Trypanosomatid, Novymonas esmeraldas: Genomic Perception of Its 'Candidatus Pandoraea novymonadis' Endosymbiont.</title>
        <authorList>
            <person name="Zakharova A."/>
            <person name="Saura A."/>
            <person name="Butenko A."/>
            <person name="Podesvova L."/>
            <person name="Warmusova S."/>
            <person name="Kostygov A.Y."/>
            <person name="Nenarokova A."/>
            <person name="Lukes J."/>
            <person name="Opperdoes F.R."/>
            <person name="Yurchenko V."/>
        </authorList>
    </citation>
    <scope>NUCLEOTIDE SEQUENCE [LARGE SCALE GENOMIC DNA]</scope>
    <source>
        <strain evidence="7 8">E262AT.01</strain>
    </source>
</reference>
<evidence type="ECO:0000313" key="7">
    <source>
        <dbReference type="EMBL" id="KAK7196573.1"/>
    </source>
</evidence>
<dbReference type="PANTHER" id="PTHR23023">
    <property type="entry name" value="DIMETHYLANILINE MONOOXYGENASE"/>
    <property type="match status" value="1"/>
</dbReference>
<dbReference type="GO" id="GO:0004499">
    <property type="term" value="F:N,N-dimethylaniline monooxygenase activity"/>
    <property type="evidence" value="ECO:0007669"/>
    <property type="project" value="InterPro"/>
</dbReference>
<sequence length="555" mass="60553">MQSCAVIGCGPAGMAASTALRQSGLLVTCFELAPAPGGIWASNARDVVSSRGSVSPIYPSMRCVLPKELMSFSDIRFDSAIAQFPHHTAVQHYLNRYAAQKGVRGLTRFNTKVESIRFDAADRMWKLMSVNVVNGDVMEWCFDKVCVCTGQTQEVRLPAGLRERLAGYVRAGGELHHAAHVKDFRAFHKKRVVVVGDGVTAYDYCVELQRMGAEVHHSTTAAAPSSLAGRGPQQSLSASPWAQSPAARGRDRGAAVDVSDVRVAADAVTRLVSLAARMPWLRKDVHAASDVVRKWLRYRNARLENIPTVGLPLDSEGRGLRFAADPTAHRSTADVVAEAKERAGGRGAPADVFVDHIDAVVFATGYTRRYPFLHPDIRRVLEDDQPPLLLSPSPGSLPPPLPASGAPSAEHRRGLYLGTLWSAQPSLALVGHQREMLPPLLLFEAQARFIAYAFTQRISLPAGAAAMTAKEDALVHETPALDELRSGDGLGLHSAAYFNVLQHELGVSSRDTYAAKVMQRQKWLLRSSIVRVYHKCRSMAPLKRKSQHLLFSNKI</sequence>
<comment type="caution">
    <text evidence="7">The sequence shown here is derived from an EMBL/GenBank/DDBJ whole genome shotgun (WGS) entry which is preliminary data.</text>
</comment>
<dbReference type="Gene3D" id="3.50.50.60">
    <property type="entry name" value="FAD/NAD(P)-binding domain"/>
    <property type="match status" value="3"/>
</dbReference>
<comment type="similarity">
    <text evidence="1">Belongs to the FMO family.</text>
</comment>
<dbReference type="InterPro" id="IPR000960">
    <property type="entry name" value="Flavin_mOase"/>
</dbReference>
<feature type="compositionally biased region" description="Polar residues" evidence="6">
    <location>
        <begin position="232"/>
        <end position="242"/>
    </location>
</feature>
<name>A0AAW0EQS5_9TRYP</name>
<dbReference type="GO" id="GO:0050661">
    <property type="term" value="F:NADP binding"/>
    <property type="evidence" value="ECO:0007669"/>
    <property type="project" value="InterPro"/>
</dbReference>
<keyword evidence="4" id="KW-0521">NADP</keyword>
<dbReference type="InterPro" id="IPR050346">
    <property type="entry name" value="FMO-like"/>
</dbReference>
<evidence type="ECO:0000256" key="5">
    <source>
        <dbReference type="ARBA" id="ARBA00023002"/>
    </source>
</evidence>
<evidence type="ECO:0000256" key="4">
    <source>
        <dbReference type="ARBA" id="ARBA00022857"/>
    </source>
</evidence>
<dbReference type="AlphaFoldDB" id="A0AAW0EQS5"/>
<protein>
    <submittedName>
        <fullName evidence="7">NAD(P)-binding pyridine nucleotide-disulfide oxidoreductase</fullName>
    </submittedName>
</protein>
<evidence type="ECO:0000256" key="3">
    <source>
        <dbReference type="ARBA" id="ARBA00022827"/>
    </source>
</evidence>
<evidence type="ECO:0000256" key="1">
    <source>
        <dbReference type="ARBA" id="ARBA00009183"/>
    </source>
</evidence>
<dbReference type="InterPro" id="IPR036188">
    <property type="entry name" value="FAD/NAD-bd_sf"/>
</dbReference>
<gene>
    <name evidence="7" type="ORF">NESM_000595500</name>
</gene>
<proteinExistence type="inferred from homology"/>
<dbReference type="InterPro" id="IPR020946">
    <property type="entry name" value="Flavin_mOase-like"/>
</dbReference>
<dbReference type="PRINTS" id="PR00370">
    <property type="entry name" value="FMOXYGENASE"/>
</dbReference>
<dbReference type="EMBL" id="JAECZO010000079">
    <property type="protein sequence ID" value="KAK7196573.1"/>
    <property type="molecule type" value="Genomic_DNA"/>
</dbReference>